<dbReference type="GO" id="GO:0005789">
    <property type="term" value="C:endoplasmic reticulum membrane"/>
    <property type="evidence" value="ECO:0007669"/>
    <property type="project" value="TreeGrafter"/>
</dbReference>
<dbReference type="GeneTree" id="ENSGT00950000183007"/>
<dbReference type="PANTHER" id="PTHR32341">
    <property type="entry name" value="INTERFERON-INDUCIBLE GTPASE"/>
    <property type="match status" value="1"/>
</dbReference>
<dbReference type="GO" id="GO:0003924">
    <property type="term" value="F:GTPase activity"/>
    <property type="evidence" value="ECO:0007669"/>
    <property type="project" value="TreeGrafter"/>
</dbReference>
<feature type="domain" description="IRG-type G" evidence="5">
    <location>
        <begin position="432"/>
        <end position="613"/>
    </location>
</feature>
<dbReference type="InterPro" id="IPR007743">
    <property type="entry name" value="Immunity-related_GTPase-like"/>
</dbReference>
<evidence type="ECO:0000256" key="1">
    <source>
        <dbReference type="ARBA" id="ARBA00005429"/>
    </source>
</evidence>
<evidence type="ECO:0000256" key="3">
    <source>
        <dbReference type="ARBA" id="ARBA00022801"/>
    </source>
</evidence>
<dbReference type="GO" id="GO:0005525">
    <property type="term" value="F:GTP binding"/>
    <property type="evidence" value="ECO:0007669"/>
    <property type="project" value="UniProtKB-KW"/>
</dbReference>
<dbReference type="HOGENOM" id="CLU_015342_1_0_1"/>
<proteinExistence type="inferred from homology"/>
<dbReference type="Ensembl" id="ENSMPUT00000000581.1">
    <property type="protein sequence ID" value="ENSMPUP00000000569.1"/>
    <property type="gene ID" value="ENSMPUG00000000575.1"/>
</dbReference>
<evidence type="ECO:0000256" key="2">
    <source>
        <dbReference type="ARBA" id="ARBA00022741"/>
    </source>
</evidence>
<dbReference type="SUPFAM" id="SSF52540">
    <property type="entry name" value="P-loop containing nucleoside triphosphate hydrolases"/>
    <property type="match status" value="2"/>
</dbReference>
<dbReference type="GO" id="GO:0000045">
    <property type="term" value="P:autophagosome assembly"/>
    <property type="evidence" value="ECO:0007669"/>
    <property type="project" value="TreeGrafter"/>
</dbReference>
<keyword evidence="3" id="KW-0378">Hydrolase</keyword>
<dbReference type="InterPro" id="IPR027417">
    <property type="entry name" value="P-loop_NTPase"/>
</dbReference>
<protein>
    <recommendedName>
        <fullName evidence="5">IRG-type G domain-containing protein</fullName>
    </recommendedName>
</protein>
<dbReference type="Gene3D" id="3.40.50.300">
    <property type="entry name" value="P-loop containing nucleotide triphosphate hydrolases"/>
    <property type="match status" value="2"/>
</dbReference>
<dbReference type="GO" id="GO:0035458">
    <property type="term" value="P:cellular response to interferon-beta"/>
    <property type="evidence" value="ECO:0007669"/>
    <property type="project" value="TreeGrafter"/>
</dbReference>
<accession>M3XNB9</accession>
<comment type="similarity">
    <text evidence="1">Belongs to the TRAFAC class dynamin-like GTPase superfamily. IRG family.</text>
</comment>
<feature type="domain" description="IRG-type G" evidence="5">
    <location>
        <begin position="47"/>
        <end position="213"/>
    </location>
</feature>
<dbReference type="eggNOG" id="ENOG502QS9R">
    <property type="taxonomic scope" value="Eukaryota"/>
</dbReference>
<dbReference type="OMA" id="HAFIMAS"/>
<dbReference type="InterPro" id="IPR030385">
    <property type="entry name" value="G_IRG_dom"/>
</dbReference>
<evidence type="ECO:0000259" key="5">
    <source>
        <dbReference type="PROSITE" id="PS51716"/>
    </source>
</evidence>
<dbReference type="EMBL" id="AEYP01047726">
    <property type="status" value="NOT_ANNOTATED_CDS"/>
    <property type="molecule type" value="Genomic_DNA"/>
</dbReference>
<reference evidence="6" key="1">
    <citation type="submission" date="2024-06" db="UniProtKB">
        <authorList>
            <consortium name="Ensembl"/>
        </authorList>
    </citation>
    <scope>IDENTIFICATION</scope>
</reference>
<dbReference type="PANTHER" id="PTHR32341:SF15">
    <property type="entry name" value="INTERFERON-GAMMA-INDUCIBLE GTPASE 10-RELATED"/>
    <property type="match status" value="1"/>
</dbReference>
<dbReference type="GO" id="GO:0045087">
    <property type="term" value="P:innate immune response"/>
    <property type="evidence" value="ECO:0007669"/>
    <property type="project" value="TreeGrafter"/>
</dbReference>
<sequence>TSDKTYNMGWSVLPKEVAINVEKALGGGKLLEVASVVKETLKTASSAPVNIAVTGDSGNGMSSFINALWGIGQEEEDSAPTGVVRTTQTPTRYFSSHFPNVVLWDLPGIGADTMPGNYLQEIQFSLYDLVIIIASEQFSMNLVKLAKVIRDLGKKFYIVWTKLDRDTNTRMTHEEYSGEYPGKSMCEPNIFLVSSFDPLLHDFPKLRITLHRDISDTRYHGPLENLSHTYKKAINDKVITCRKKIASKSFDTLGIWNANDLEQSLMAYHLLFGIDDESLQQLAQSMGKSIEEYRALMRSQDLFQLCFPLSLSIFLSSFLSRPHYHKNFGKLNYLFSVLSFPTKLFLEKISVFCVFPHPPMHSSMGQSLSSTSSYTKSSDLASSFDKLFKNFKPESKILFQETIALIETRLKAEDIPRVASVISDALRDIDIAPLNIVVTGEPGTGKSSFINALRRVRHDEEGAAPTGAVETTLERRAYKNPKLPNVTFWDLPGMMTTTFQPQKYLEKMKFGGYDFFIIISSTCFKINDAHLAEAIRRMKNFYFVQTKVDSDLHSAKISKPSTFNKDEILQRIRSDCVAQLENSNMGGTQVFLIPSFDLSYYDFPHLETTFLRALPAHKHHIFMQYLPNVMEAAIDPKRDSLKQKVWLEALMAGASATIPFLGFISDNDVEKLEETLTLYRSYFGLDDSSLETIAKDLHVSGETKANLTSPHLLSAEKGDELLGEKLLRYVEKFCAVTGGPIASGIYFRKIFYLQNYFLETMVSDAKVLKKQVIFKDPVDSGQSYLPQDVSENNQL</sequence>
<keyword evidence="2" id="KW-0547">Nucleotide-binding</keyword>
<dbReference type="InterPro" id="IPR051515">
    <property type="entry name" value="IRG"/>
</dbReference>
<dbReference type="AlphaFoldDB" id="M3XNB9"/>
<keyword evidence="4" id="KW-0342">GTP-binding</keyword>
<dbReference type="PROSITE" id="PS51716">
    <property type="entry name" value="G_IRG"/>
    <property type="match status" value="2"/>
</dbReference>
<dbReference type="STRING" id="9669.ENSMPUP00000000569"/>
<dbReference type="Pfam" id="PF05049">
    <property type="entry name" value="IIGP"/>
    <property type="match status" value="2"/>
</dbReference>
<evidence type="ECO:0000313" key="6">
    <source>
        <dbReference type="Ensembl" id="ENSMPUP00000000569.1"/>
    </source>
</evidence>
<dbReference type="EMBL" id="AEYP01047727">
    <property type="status" value="NOT_ANNOTATED_CDS"/>
    <property type="molecule type" value="Genomic_DNA"/>
</dbReference>
<evidence type="ECO:0000256" key="4">
    <source>
        <dbReference type="ARBA" id="ARBA00023134"/>
    </source>
</evidence>
<organism evidence="6">
    <name type="scientific">Mustela putorius furo</name>
    <name type="common">European domestic ferret</name>
    <name type="synonym">Mustela furo</name>
    <dbReference type="NCBI Taxonomy" id="9669"/>
    <lineage>
        <taxon>Eukaryota</taxon>
        <taxon>Metazoa</taxon>
        <taxon>Chordata</taxon>
        <taxon>Craniata</taxon>
        <taxon>Vertebrata</taxon>
        <taxon>Euteleostomi</taxon>
        <taxon>Mammalia</taxon>
        <taxon>Eutheria</taxon>
        <taxon>Laurasiatheria</taxon>
        <taxon>Carnivora</taxon>
        <taxon>Caniformia</taxon>
        <taxon>Musteloidea</taxon>
        <taxon>Mustelidae</taxon>
        <taxon>Mustelinae</taxon>
        <taxon>Mustela</taxon>
    </lineage>
</organism>
<dbReference type="FunFam" id="3.40.50.300:FF:000541">
    <property type="entry name" value="Immunity related GTPase M"/>
    <property type="match status" value="2"/>
</dbReference>
<name>M3XNB9_MUSPF</name>
<dbReference type="InParanoid" id="M3XNB9"/>